<gene>
    <name evidence="4" type="ORF">J2TS6_57700</name>
</gene>
<dbReference type="SUPFAM" id="SSF46785">
    <property type="entry name" value="Winged helix' DNA-binding domain"/>
    <property type="match status" value="1"/>
</dbReference>
<dbReference type="PANTHER" id="PTHR33164:SF89">
    <property type="entry name" value="MARR FAMILY REGULATORY PROTEIN"/>
    <property type="match status" value="1"/>
</dbReference>
<dbReference type="InterPro" id="IPR036390">
    <property type="entry name" value="WH_DNA-bd_sf"/>
</dbReference>
<organism evidence="4 5">
    <name type="scientific">Paenibacillus albilobatus</name>
    <dbReference type="NCBI Taxonomy" id="2716884"/>
    <lineage>
        <taxon>Bacteria</taxon>
        <taxon>Bacillati</taxon>
        <taxon>Bacillota</taxon>
        <taxon>Bacilli</taxon>
        <taxon>Bacillales</taxon>
        <taxon>Paenibacillaceae</taxon>
        <taxon>Paenibacillus</taxon>
    </lineage>
</organism>
<name>A0A920CF55_9BACL</name>
<protein>
    <recommendedName>
        <fullName evidence="3">HTH marR-type domain-containing protein</fullName>
    </recommendedName>
</protein>
<dbReference type="Pfam" id="PF01047">
    <property type="entry name" value="MarR"/>
    <property type="match status" value="1"/>
</dbReference>
<keyword evidence="1" id="KW-0238">DNA-binding</keyword>
<proteinExistence type="predicted"/>
<dbReference type="PANTHER" id="PTHR33164">
    <property type="entry name" value="TRANSCRIPTIONAL REGULATOR, MARR FAMILY"/>
    <property type="match status" value="1"/>
</dbReference>
<evidence type="ECO:0000313" key="4">
    <source>
        <dbReference type="EMBL" id="GIO34629.1"/>
    </source>
</evidence>
<feature type="region of interest" description="Disordered" evidence="2">
    <location>
        <begin position="159"/>
        <end position="182"/>
    </location>
</feature>
<dbReference type="InterPro" id="IPR036388">
    <property type="entry name" value="WH-like_DNA-bd_sf"/>
</dbReference>
<dbReference type="GO" id="GO:0003700">
    <property type="term" value="F:DNA-binding transcription factor activity"/>
    <property type="evidence" value="ECO:0007669"/>
    <property type="project" value="InterPro"/>
</dbReference>
<dbReference type="InterPro" id="IPR039422">
    <property type="entry name" value="MarR/SlyA-like"/>
</dbReference>
<dbReference type="GO" id="GO:0006950">
    <property type="term" value="P:response to stress"/>
    <property type="evidence" value="ECO:0007669"/>
    <property type="project" value="TreeGrafter"/>
</dbReference>
<evidence type="ECO:0000256" key="1">
    <source>
        <dbReference type="ARBA" id="ARBA00023125"/>
    </source>
</evidence>
<keyword evidence="5" id="KW-1185">Reference proteome</keyword>
<dbReference type="GO" id="GO:0003677">
    <property type="term" value="F:DNA binding"/>
    <property type="evidence" value="ECO:0007669"/>
    <property type="project" value="UniProtKB-KW"/>
</dbReference>
<evidence type="ECO:0000313" key="5">
    <source>
        <dbReference type="Proteomes" id="UP000679779"/>
    </source>
</evidence>
<dbReference type="InterPro" id="IPR000835">
    <property type="entry name" value="HTH_MarR-typ"/>
</dbReference>
<dbReference type="Gene3D" id="1.10.10.10">
    <property type="entry name" value="Winged helix-like DNA-binding domain superfamily/Winged helix DNA-binding domain"/>
    <property type="match status" value="1"/>
</dbReference>
<feature type="compositionally biased region" description="Basic and acidic residues" evidence="2">
    <location>
        <begin position="159"/>
        <end position="170"/>
    </location>
</feature>
<dbReference type="Proteomes" id="UP000679779">
    <property type="component" value="Unassembled WGS sequence"/>
</dbReference>
<evidence type="ECO:0000259" key="3">
    <source>
        <dbReference type="PROSITE" id="PS50995"/>
    </source>
</evidence>
<dbReference type="PROSITE" id="PS50995">
    <property type="entry name" value="HTH_MARR_2"/>
    <property type="match status" value="1"/>
</dbReference>
<comment type="caution">
    <text evidence="4">The sequence shown here is derived from an EMBL/GenBank/DDBJ whole genome shotgun (WGS) entry which is preliminary data.</text>
</comment>
<feature type="compositionally biased region" description="Basic residues" evidence="2">
    <location>
        <begin position="171"/>
        <end position="182"/>
    </location>
</feature>
<evidence type="ECO:0000256" key="2">
    <source>
        <dbReference type="SAM" id="MobiDB-lite"/>
    </source>
</evidence>
<accession>A0A920CF55</accession>
<dbReference type="AlphaFoldDB" id="A0A920CF55"/>
<feature type="domain" description="HTH marR-type" evidence="3">
    <location>
        <begin position="1"/>
        <end position="142"/>
    </location>
</feature>
<reference evidence="4" key="1">
    <citation type="submission" date="2021-03" db="EMBL/GenBank/DDBJ databases">
        <title>Antimicrobial resistance genes in bacteria isolated from Japanese honey, and their potential for conferring macrolide and lincosamide resistance in the American foulbrood pathogen Paenibacillus larvae.</title>
        <authorList>
            <person name="Okamoto M."/>
            <person name="Kumagai M."/>
            <person name="Kanamori H."/>
            <person name="Takamatsu D."/>
        </authorList>
    </citation>
    <scope>NUCLEOTIDE SEQUENCE</scope>
    <source>
        <strain evidence="4">J2TS6</strain>
    </source>
</reference>
<dbReference type="EMBL" id="BORQ01000011">
    <property type="protein sequence ID" value="GIO34629.1"/>
    <property type="molecule type" value="Genomic_DNA"/>
</dbReference>
<dbReference type="SMART" id="SM00347">
    <property type="entry name" value="HTH_MARR"/>
    <property type="match status" value="1"/>
</dbReference>
<dbReference type="RefSeq" id="WP_160044887.1">
    <property type="nucleotide sequence ID" value="NZ_BORQ01000011.1"/>
</dbReference>
<sequence length="182" mass="20681">MNDKEKDWARMEEADWHFRKLVRRFVKERDKITIEGVPLPGMLILNTIMRDGEQRLGDLGEQLDFTSGAVTAICDKLEGLGFAVRKRSESDRRAVSLDITEQGKEMLERHKEAGTYMIDTLFGSFSPAELDHLSSLFGRLHAWLDGFADAVIRTTKPSGEEKTFEAEGHAKSGKRSNRFVSY</sequence>
<dbReference type="PRINTS" id="PR00598">
    <property type="entry name" value="HTHMARR"/>
</dbReference>